<dbReference type="GO" id="GO:0016020">
    <property type="term" value="C:membrane"/>
    <property type="evidence" value="ECO:0007669"/>
    <property type="project" value="UniProtKB-SubCell"/>
</dbReference>
<feature type="transmembrane region" description="Helical" evidence="6">
    <location>
        <begin position="482"/>
        <end position="501"/>
    </location>
</feature>
<evidence type="ECO:0000256" key="6">
    <source>
        <dbReference type="SAM" id="Phobius"/>
    </source>
</evidence>
<dbReference type="InterPro" id="IPR002293">
    <property type="entry name" value="AA/rel_permease1"/>
</dbReference>
<feature type="transmembrane region" description="Helical" evidence="6">
    <location>
        <begin position="275"/>
        <end position="298"/>
    </location>
</feature>
<proteinExistence type="predicted"/>
<feature type="transmembrane region" description="Helical" evidence="6">
    <location>
        <begin position="381"/>
        <end position="399"/>
    </location>
</feature>
<evidence type="ECO:0000313" key="7">
    <source>
        <dbReference type="EMBL" id="SLM40531.1"/>
    </source>
</evidence>
<feature type="transmembrane region" description="Helical" evidence="6">
    <location>
        <begin position="329"/>
        <end position="352"/>
    </location>
</feature>
<feature type="transmembrane region" description="Helical" evidence="6">
    <location>
        <begin position="47"/>
        <end position="69"/>
    </location>
</feature>
<evidence type="ECO:0000256" key="5">
    <source>
        <dbReference type="ARBA" id="ARBA00023136"/>
    </source>
</evidence>
<organism evidence="7 8">
    <name type="scientific">Lasallia pustulata</name>
    <dbReference type="NCBI Taxonomy" id="136370"/>
    <lineage>
        <taxon>Eukaryota</taxon>
        <taxon>Fungi</taxon>
        <taxon>Dikarya</taxon>
        <taxon>Ascomycota</taxon>
        <taxon>Pezizomycotina</taxon>
        <taxon>Lecanoromycetes</taxon>
        <taxon>OSLEUM clade</taxon>
        <taxon>Umbilicariomycetidae</taxon>
        <taxon>Umbilicariales</taxon>
        <taxon>Umbilicariaceae</taxon>
        <taxon>Lasallia</taxon>
    </lineage>
</organism>
<protein>
    <submittedName>
        <fullName evidence="7">Amino acid permease</fullName>
    </submittedName>
</protein>
<evidence type="ECO:0000313" key="8">
    <source>
        <dbReference type="Proteomes" id="UP000192927"/>
    </source>
</evidence>
<feature type="transmembrane region" description="Helical" evidence="6">
    <location>
        <begin position="200"/>
        <end position="220"/>
    </location>
</feature>
<dbReference type="Proteomes" id="UP000192927">
    <property type="component" value="Unassembled WGS sequence"/>
</dbReference>
<feature type="transmembrane region" description="Helical" evidence="6">
    <location>
        <begin position="405"/>
        <end position="431"/>
    </location>
</feature>
<dbReference type="AlphaFoldDB" id="A0A1W5DBV9"/>
<feature type="transmembrane region" description="Helical" evidence="6">
    <location>
        <begin position="81"/>
        <end position="101"/>
    </location>
</feature>
<keyword evidence="2" id="KW-0813">Transport</keyword>
<keyword evidence="4 6" id="KW-1133">Transmembrane helix</keyword>
<dbReference type="GO" id="GO:0022857">
    <property type="term" value="F:transmembrane transporter activity"/>
    <property type="evidence" value="ECO:0007669"/>
    <property type="project" value="InterPro"/>
</dbReference>
<evidence type="ECO:0000256" key="3">
    <source>
        <dbReference type="ARBA" id="ARBA00022692"/>
    </source>
</evidence>
<dbReference type="PANTHER" id="PTHR45649:SF1">
    <property type="entry name" value="TRANSPORTER, PUTATIVE (EUROFUNG)-RELATED"/>
    <property type="match status" value="1"/>
</dbReference>
<comment type="subcellular location">
    <subcellularLocation>
        <location evidence="1">Membrane</location>
        <topology evidence="1">Multi-pass membrane protein</topology>
    </subcellularLocation>
</comment>
<accession>A0A1W5DBV9</accession>
<reference evidence="8" key="1">
    <citation type="submission" date="2017-03" db="EMBL/GenBank/DDBJ databases">
        <authorList>
            <person name="Sharma R."/>
            <person name="Thines M."/>
        </authorList>
    </citation>
    <scope>NUCLEOTIDE SEQUENCE [LARGE SCALE GENOMIC DNA]</scope>
</reference>
<dbReference type="PANTHER" id="PTHR45649">
    <property type="entry name" value="AMINO-ACID PERMEASE BAT1"/>
    <property type="match status" value="1"/>
</dbReference>
<evidence type="ECO:0000256" key="1">
    <source>
        <dbReference type="ARBA" id="ARBA00004141"/>
    </source>
</evidence>
<dbReference type="Pfam" id="PF13520">
    <property type="entry name" value="AA_permease_2"/>
    <property type="match status" value="1"/>
</dbReference>
<evidence type="ECO:0000256" key="4">
    <source>
        <dbReference type="ARBA" id="ARBA00022989"/>
    </source>
</evidence>
<dbReference type="EMBL" id="FWEW01003727">
    <property type="protein sequence ID" value="SLM40531.1"/>
    <property type="molecule type" value="Genomic_DNA"/>
</dbReference>
<keyword evidence="3 6" id="KW-0812">Transmembrane</keyword>
<feature type="transmembrane region" description="Helical" evidence="6">
    <location>
        <begin position="174"/>
        <end position="194"/>
    </location>
</feature>
<feature type="transmembrane region" description="Helical" evidence="6">
    <location>
        <begin position="451"/>
        <end position="470"/>
    </location>
</feature>
<dbReference type="Gene3D" id="1.20.1740.10">
    <property type="entry name" value="Amino acid/polyamine transporter I"/>
    <property type="match status" value="1"/>
</dbReference>
<keyword evidence="8" id="KW-1185">Reference proteome</keyword>
<keyword evidence="5 6" id="KW-0472">Membrane</keyword>
<dbReference type="PIRSF" id="PIRSF006060">
    <property type="entry name" value="AA_transporter"/>
    <property type="match status" value="1"/>
</dbReference>
<evidence type="ECO:0000256" key="2">
    <source>
        <dbReference type="ARBA" id="ARBA00022448"/>
    </source>
</evidence>
<sequence length="524" mass="57410">MPFKDGEFMEETAAVRDRDEFDQTGFSRRDEADMAEQGKRQQLNRNFGFMSMLGFTTTMMCTWEAVFFANSTAMFNGGAVTLVYGFIFCFFGSMATAASLAELVSMAPTSGGQYHWVAMLAPPKLEVFLSWLTGEFVQSFKAGAADSSRDGLPLLGLLVLNYPSYDYQRWHGTLLLYAALLVVFLVNTVGAKLLPKIEGFILIIHTLGFFAILIPLVFLAPHGTPSFVFGTFINAAGWNNNGLAWFVGLISTNLPFIGYDGPCHMAEEVQNASTIVPWCMICTILLNGILGFAIVLAFCFCVGDLEGALTSPTGYDFIEVFHNATNSNAATSVMTSVLITLVICASFGFLASSSRQTWAFARDKGLPFSDYLAYVNKRAAIPLRSIVFCGVVTALIGLINVGSTVAFNAIVSLTIAGLFMSYMIPITLLIIKRCKGDYIRWGPWRLGPTGLYINIISVCFLTISIIFSFFPPGLPVTAVTMNWSVVVFPAVVIFGLIFYAVRGNKIYHGPVVERPIIITDEPHR</sequence>
<name>A0A1W5DBV9_9LECA</name>